<dbReference type="SMART" id="SM00248">
    <property type="entry name" value="ANK"/>
    <property type="match status" value="2"/>
</dbReference>
<evidence type="ECO:0000256" key="2">
    <source>
        <dbReference type="ARBA" id="ARBA00022737"/>
    </source>
</evidence>
<dbReference type="GeneID" id="111109416"/>
<organism evidence="6 7">
    <name type="scientific">Crassostrea virginica</name>
    <name type="common">Eastern oyster</name>
    <dbReference type="NCBI Taxonomy" id="6565"/>
    <lineage>
        <taxon>Eukaryota</taxon>
        <taxon>Metazoa</taxon>
        <taxon>Spiralia</taxon>
        <taxon>Lophotrochozoa</taxon>
        <taxon>Mollusca</taxon>
        <taxon>Bivalvia</taxon>
        <taxon>Autobranchia</taxon>
        <taxon>Pteriomorphia</taxon>
        <taxon>Ostreida</taxon>
        <taxon>Ostreoidea</taxon>
        <taxon>Ostreidae</taxon>
        <taxon>Crassostrea</taxon>
    </lineage>
</organism>
<name>A0A8B8BCT1_CRAVI</name>
<dbReference type="InterPro" id="IPR051573">
    <property type="entry name" value="Ankyrin-SOCS_box_domain"/>
</dbReference>
<dbReference type="Pfam" id="PF12796">
    <property type="entry name" value="Ank_2"/>
    <property type="match status" value="1"/>
</dbReference>
<dbReference type="PANTHER" id="PTHR24136">
    <property type="entry name" value="SOWAH (DROSOPHILA) HOMOLOG"/>
    <property type="match status" value="1"/>
</dbReference>
<evidence type="ECO:0000256" key="1">
    <source>
        <dbReference type="ARBA" id="ARBA00005949"/>
    </source>
</evidence>
<evidence type="ECO:0000313" key="6">
    <source>
        <dbReference type="Proteomes" id="UP000694844"/>
    </source>
</evidence>
<feature type="repeat" description="ANK" evidence="4">
    <location>
        <begin position="92"/>
        <end position="124"/>
    </location>
</feature>
<dbReference type="PROSITE" id="PS50225">
    <property type="entry name" value="SOCS"/>
    <property type="match status" value="1"/>
</dbReference>
<keyword evidence="6" id="KW-1185">Reference proteome</keyword>
<sequence>MTCKGMGQTLQNFTGRPRFFKKEEYLLRYAWDALQSKEVNKIIIVGETVHKEYYTPLVIACMHRDLTLVKDLIKEGADVNLCPPANEFAPEDGVPPLYYATAGQDGEIVSLLLNAGANVNGNKCRKQRINLQKPMEELYSNFETHLMSFSPSCKHYQSRLQDIVNLYLAAGAKLNSTRWGPCLFYGRGRVFEADPFDNTGTYFKCHTAIQLLQHGVDPNLYRLKDVLFQFSEHEGNRFSCVSFVGFLETFLGAGYNITIDDRNNRFFKERLRRYDISVDEPFSLKQLCRSHIRIQLRAALNDSTMFTAIEKLQLPTSFKRFLKLQDIIDLDDLDKKAYYMRCPFPYTFTR</sequence>
<dbReference type="GO" id="GO:0045732">
    <property type="term" value="P:positive regulation of protein catabolic process"/>
    <property type="evidence" value="ECO:0007669"/>
    <property type="project" value="TreeGrafter"/>
</dbReference>
<accession>A0A8B8BCT1</accession>
<dbReference type="SUPFAM" id="SSF158235">
    <property type="entry name" value="SOCS box-like"/>
    <property type="match status" value="1"/>
</dbReference>
<protein>
    <submittedName>
        <fullName evidence="7">Uncharacterized protein LOC111109416</fullName>
    </submittedName>
</protein>
<dbReference type="PROSITE" id="PS50297">
    <property type="entry name" value="ANK_REP_REGION"/>
    <property type="match status" value="2"/>
</dbReference>
<dbReference type="GO" id="GO:0035556">
    <property type="term" value="P:intracellular signal transduction"/>
    <property type="evidence" value="ECO:0007669"/>
    <property type="project" value="InterPro"/>
</dbReference>
<proteinExistence type="inferred from homology"/>
<evidence type="ECO:0000256" key="3">
    <source>
        <dbReference type="ARBA" id="ARBA00023043"/>
    </source>
</evidence>
<dbReference type="OrthoDB" id="6053198at2759"/>
<comment type="similarity">
    <text evidence="1">Belongs to the ankyrin SOCS box (ASB) family.</text>
</comment>
<feature type="repeat" description="ANK" evidence="4">
    <location>
        <begin position="52"/>
        <end position="84"/>
    </location>
</feature>
<dbReference type="KEGG" id="cvn:111109416"/>
<dbReference type="InterPro" id="IPR036770">
    <property type="entry name" value="Ankyrin_rpt-contain_sf"/>
</dbReference>
<gene>
    <name evidence="7" type="primary">LOC111109416</name>
</gene>
<dbReference type="RefSeq" id="XP_022301220.1">
    <property type="nucleotide sequence ID" value="XM_022445512.1"/>
</dbReference>
<reference evidence="7" key="1">
    <citation type="submission" date="2025-08" db="UniProtKB">
        <authorList>
            <consortium name="RefSeq"/>
        </authorList>
    </citation>
    <scope>IDENTIFICATION</scope>
    <source>
        <tissue evidence="7">Whole sample</tissue>
    </source>
</reference>
<dbReference type="PANTHER" id="PTHR24136:SF15">
    <property type="entry name" value="ANK_REP_REGION DOMAIN-CONTAINING PROTEIN"/>
    <property type="match status" value="1"/>
</dbReference>
<evidence type="ECO:0000259" key="5">
    <source>
        <dbReference type="PROSITE" id="PS50225"/>
    </source>
</evidence>
<dbReference type="AlphaFoldDB" id="A0A8B8BCT1"/>
<dbReference type="PROSITE" id="PS50088">
    <property type="entry name" value="ANK_REPEAT"/>
    <property type="match status" value="2"/>
</dbReference>
<dbReference type="InterPro" id="IPR036036">
    <property type="entry name" value="SOCS_box-like_dom_sf"/>
</dbReference>
<dbReference type="InterPro" id="IPR002110">
    <property type="entry name" value="Ankyrin_rpt"/>
</dbReference>
<dbReference type="InterPro" id="IPR001496">
    <property type="entry name" value="SOCS_box"/>
</dbReference>
<evidence type="ECO:0000256" key="4">
    <source>
        <dbReference type="PROSITE-ProRule" id="PRU00023"/>
    </source>
</evidence>
<dbReference type="Proteomes" id="UP000694844">
    <property type="component" value="Chromosome 8"/>
</dbReference>
<dbReference type="Pfam" id="PF07525">
    <property type="entry name" value="SOCS_box"/>
    <property type="match status" value="1"/>
</dbReference>
<evidence type="ECO:0000313" key="7">
    <source>
        <dbReference type="RefSeq" id="XP_022301220.1"/>
    </source>
</evidence>
<dbReference type="SUPFAM" id="SSF48403">
    <property type="entry name" value="Ankyrin repeat"/>
    <property type="match status" value="1"/>
</dbReference>
<keyword evidence="2" id="KW-0677">Repeat</keyword>
<feature type="domain" description="SOCS box" evidence="5">
    <location>
        <begin position="280"/>
        <end position="328"/>
    </location>
</feature>
<dbReference type="GO" id="GO:0016567">
    <property type="term" value="P:protein ubiquitination"/>
    <property type="evidence" value="ECO:0007669"/>
    <property type="project" value="TreeGrafter"/>
</dbReference>
<dbReference type="SMART" id="SM00969">
    <property type="entry name" value="SOCS_box"/>
    <property type="match status" value="1"/>
</dbReference>
<dbReference type="Gene3D" id="1.25.40.20">
    <property type="entry name" value="Ankyrin repeat-containing domain"/>
    <property type="match status" value="1"/>
</dbReference>
<dbReference type="CDD" id="cd03587">
    <property type="entry name" value="SOCS"/>
    <property type="match status" value="1"/>
</dbReference>
<keyword evidence="3 4" id="KW-0040">ANK repeat</keyword>